<name>A0AC35FC02_9BILA</name>
<organism evidence="1 2">
    <name type="scientific">Panagrolaimus sp. PS1159</name>
    <dbReference type="NCBI Taxonomy" id="55785"/>
    <lineage>
        <taxon>Eukaryota</taxon>
        <taxon>Metazoa</taxon>
        <taxon>Ecdysozoa</taxon>
        <taxon>Nematoda</taxon>
        <taxon>Chromadorea</taxon>
        <taxon>Rhabditida</taxon>
        <taxon>Tylenchina</taxon>
        <taxon>Panagrolaimomorpha</taxon>
        <taxon>Panagrolaimoidea</taxon>
        <taxon>Panagrolaimidae</taxon>
        <taxon>Panagrolaimus</taxon>
    </lineage>
</organism>
<evidence type="ECO:0000313" key="1">
    <source>
        <dbReference type="Proteomes" id="UP000887580"/>
    </source>
</evidence>
<protein>
    <submittedName>
        <fullName evidence="2">F-box domain-containing protein</fullName>
    </submittedName>
</protein>
<dbReference type="WBParaSite" id="PS1159_v2.g15274.t1">
    <property type="protein sequence ID" value="PS1159_v2.g15274.t1"/>
    <property type="gene ID" value="PS1159_v2.g15274"/>
</dbReference>
<proteinExistence type="predicted"/>
<sequence>MNEIGIDDLPQTVLEHIFFLLRPYGSLNSARQVNLRWRRIIDGSVRYMKRRYSSCKDFSWNEISEKLHNQRFTSYIPERGCHAACYSKSDNSMYMFGGSTSRYTPLSDMWNFNMESLEWHRVNQKGDIPSPRSLCTLLDAGEILILFGGYAKSSMNPINQLVQFFGDLYYFIKEEQKWIQIRSDDSGLPKLASHGASILQNRWMIITGGSSGEDFNGDVYIFDIKNQIWSPVKCLGEGPNPRHGHCQITIDDNNILIIGGAGVIKGAYSDVFLLTFDANIENAKWKEIKVNNTEFWPPHFWGIRGCKVENKVVFLSRPHFVNNDKTFHKRPILTAASSIASSSSGQSRLSSPDSPQDRRAVAAAFLNAQQKIDGLTESAALRRKSQFITSKSLDEQNNEKNIPKFQEFLKVSSPNRPSTPLHNKSLELQRACSIPAIIVGEIPKLIITGEICTPKQCQKNNQIWHQNEVQPNAPPILLLYSLVEANGEMVVFGGMKDPTESNPFLHVNSPNESDYATNRTYLLKPNYFQL</sequence>
<evidence type="ECO:0000313" key="2">
    <source>
        <dbReference type="WBParaSite" id="PS1159_v2.g15274.t1"/>
    </source>
</evidence>
<reference evidence="2" key="1">
    <citation type="submission" date="2022-11" db="UniProtKB">
        <authorList>
            <consortium name="WormBaseParasite"/>
        </authorList>
    </citation>
    <scope>IDENTIFICATION</scope>
</reference>
<accession>A0AC35FC02</accession>
<dbReference type="Proteomes" id="UP000887580">
    <property type="component" value="Unplaced"/>
</dbReference>